<evidence type="ECO:0000313" key="5">
    <source>
        <dbReference type="EMBL" id="MBU5484713.1"/>
    </source>
</evidence>
<evidence type="ECO:0000259" key="4">
    <source>
        <dbReference type="SMART" id="SM01043"/>
    </source>
</evidence>
<accession>A0ABS6EHK6</accession>
<dbReference type="InterPro" id="IPR005158">
    <property type="entry name" value="BTAD"/>
</dbReference>
<feature type="repeat" description="TPR" evidence="3">
    <location>
        <begin position="835"/>
        <end position="868"/>
    </location>
</feature>
<dbReference type="InterPro" id="IPR019734">
    <property type="entry name" value="TPR_rpt"/>
</dbReference>
<dbReference type="PROSITE" id="PS50005">
    <property type="entry name" value="TPR"/>
    <property type="match status" value="2"/>
</dbReference>
<keyword evidence="3" id="KW-0802">TPR repeat</keyword>
<sequence length="969" mass="114995">MSKIIVNLLGIPEVYKNDEKIKFPFKKAEALFYYLMLKKVSSRDTLADLLWGDLDQQLAKKNLRNALYFLRRLFDEDIFISPKRDIVHISPEIEIILDIEGFLNDDNKNMEKYYRGDFLEGFYVKDGQRFEEWMIATKEEYREIYIKGLQKSLKEYIKAKDVEKIKDYCKKIIYMDNYNEKPYRVLMKIYGEEGKYDKAIQLYNKLEETIKEELSLSPDKKTVEVYNNIINLKAGKNTNCSDDEFFFGRDIELKTLNNNYNRFILNLDSKSLFVEGEAGIGKTRLVWKFLNSRDKNNTFIIDSTCYQAEQEYLLKPWNNIFIKIAKIIKENNIKINPILSNIISNIFPTFDMNERITINLSEKMDMIRYQAIEDSIIGILEQVGKNKKIILFIDDIQWIDNMSLSILKSIMIKNRNESIMIIAASREGYDNRIHEFLNLMEMKSLISKIHVKRLNEEENCRFIDIYLSEHNNMSTAQKKSIYRQTEGNIFFLTEVLNMYKEMGSFERISPQMQNILQTRLYNLSKNERRALDIISVSFDKVKFDDLKDLWKENDLGLIDTISNLQNKCLIKEILNGRDIEITFSHNKMREFVYSKLCLSEKIIIHSRMANNIERKLKGNSFDSLYYSRLIYHYENSGNRLKALKYTIENIDLYLQSYHEFIPVIYSLKNIENRYDLLNEEEIKSEFNKIKETIENLKSEGEEGREFYFIQMKFLYMLGRNYIRKGDYEEGLETIGELLKIAEKINSQEYLLKGYKQLIYYSINTDDKNYMEKYVSKVLDIADRCNYKEEKAIGYRLKGFQKVMEEEYEEGEKILKESINMFLALNDNEEYVLNIAAAYDSIGECNRRKDDFLQALEYYHKAIKICLDNGLLQGLPMFYVHAAQCYYELEQYNDCETYIKSALDIYEKMDIIWGRALANGIYALVLTMKNQPKRAIEMLNEADNYSNMLKNPYEILLLESIREKVLEKEY</sequence>
<dbReference type="InterPro" id="IPR041664">
    <property type="entry name" value="AAA_16"/>
</dbReference>
<dbReference type="SMART" id="SM01043">
    <property type="entry name" value="BTAD"/>
    <property type="match status" value="1"/>
</dbReference>
<protein>
    <submittedName>
        <fullName evidence="5">AAA family ATPase</fullName>
    </submittedName>
</protein>
<feature type="domain" description="Bacterial transcriptional activator" evidence="4">
    <location>
        <begin position="97"/>
        <end position="230"/>
    </location>
</feature>
<gene>
    <name evidence="5" type="ORF">KQI86_10245</name>
</gene>
<evidence type="ECO:0000313" key="6">
    <source>
        <dbReference type="Proteomes" id="UP000726170"/>
    </source>
</evidence>
<dbReference type="EMBL" id="JAHLQF010000002">
    <property type="protein sequence ID" value="MBU5484713.1"/>
    <property type="molecule type" value="Genomic_DNA"/>
</dbReference>
<dbReference type="Pfam" id="PF13191">
    <property type="entry name" value="AAA_16"/>
    <property type="match status" value="1"/>
</dbReference>
<organism evidence="5 6">
    <name type="scientific">Clostridium mobile</name>
    <dbReference type="NCBI Taxonomy" id="2841512"/>
    <lineage>
        <taxon>Bacteria</taxon>
        <taxon>Bacillati</taxon>
        <taxon>Bacillota</taxon>
        <taxon>Clostridia</taxon>
        <taxon>Eubacteriales</taxon>
        <taxon>Clostridiaceae</taxon>
        <taxon>Clostridium</taxon>
    </lineage>
</organism>
<evidence type="ECO:0000256" key="3">
    <source>
        <dbReference type="PROSITE-ProRule" id="PRU00339"/>
    </source>
</evidence>
<reference evidence="5 6" key="1">
    <citation type="submission" date="2021-06" db="EMBL/GenBank/DDBJ databases">
        <authorList>
            <person name="Sun Q."/>
            <person name="Li D."/>
        </authorList>
    </citation>
    <scope>NUCLEOTIDE SEQUENCE [LARGE SCALE GENOMIC DNA]</scope>
    <source>
        <strain evidence="5 6">MSJ-11</strain>
    </source>
</reference>
<dbReference type="PANTHER" id="PTHR16305">
    <property type="entry name" value="TESTICULAR SOLUBLE ADENYLYL CYCLASE"/>
    <property type="match status" value="1"/>
</dbReference>
<dbReference type="PANTHER" id="PTHR16305:SF28">
    <property type="entry name" value="GUANYLATE CYCLASE DOMAIN-CONTAINING PROTEIN"/>
    <property type="match status" value="1"/>
</dbReference>
<keyword evidence="1" id="KW-0547">Nucleotide-binding</keyword>
<keyword evidence="6" id="KW-1185">Reference proteome</keyword>
<name>A0ABS6EHK6_9CLOT</name>
<dbReference type="RefSeq" id="WP_216439173.1">
    <property type="nucleotide sequence ID" value="NZ_JAHLQF010000002.1"/>
</dbReference>
<feature type="repeat" description="TPR" evidence="3">
    <location>
        <begin position="711"/>
        <end position="744"/>
    </location>
</feature>
<proteinExistence type="predicted"/>
<comment type="caution">
    <text evidence="5">The sequence shown here is derived from an EMBL/GenBank/DDBJ whole genome shotgun (WGS) entry which is preliminary data.</text>
</comment>
<evidence type="ECO:0000256" key="2">
    <source>
        <dbReference type="ARBA" id="ARBA00022840"/>
    </source>
</evidence>
<dbReference type="SMART" id="SM00028">
    <property type="entry name" value="TPR"/>
    <property type="match status" value="4"/>
</dbReference>
<dbReference type="Pfam" id="PF03704">
    <property type="entry name" value="BTAD"/>
    <property type="match status" value="1"/>
</dbReference>
<dbReference type="Proteomes" id="UP000726170">
    <property type="component" value="Unassembled WGS sequence"/>
</dbReference>
<keyword evidence="2" id="KW-0067">ATP-binding</keyword>
<evidence type="ECO:0000256" key="1">
    <source>
        <dbReference type="ARBA" id="ARBA00022741"/>
    </source>
</evidence>